<dbReference type="Pfam" id="PF05699">
    <property type="entry name" value="Dimer_Tnp_hAT"/>
    <property type="match status" value="1"/>
</dbReference>
<accession>A0AAV0Y8A2</accession>
<proteinExistence type="predicted"/>
<organism evidence="2 3">
    <name type="scientific">Macrosiphum euphorbiae</name>
    <name type="common">potato aphid</name>
    <dbReference type="NCBI Taxonomy" id="13131"/>
    <lineage>
        <taxon>Eukaryota</taxon>
        <taxon>Metazoa</taxon>
        <taxon>Ecdysozoa</taxon>
        <taxon>Arthropoda</taxon>
        <taxon>Hexapoda</taxon>
        <taxon>Insecta</taxon>
        <taxon>Pterygota</taxon>
        <taxon>Neoptera</taxon>
        <taxon>Paraneoptera</taxon>
        <taxon>Hemiptera</taxon>
        <taxon>Sternorrhyncha</taxon>
        <taxon>Aphidomorpha</taxon>
        <taxon>Aphidoidea</taxon>
        <taxon>Aphididae</taxon>
        <taxon>Macrosiphini</taxon>
        <taxon>Macrosiphum</taxon>
    </lineage>
</organism>
<reference evidence="2 3" key="1">
    <citation type="submission" date="2023-01" db="EMBL/GenBank/DDBJ databases">
        <authorList>
            <person name="Whitehead M."/>
        </authorList>
    </citation>
    <scope>NUCLEOTIDE SEQUENCE [LARGE SCALE GENOMIC DNA]</scope>
</reference>
<name>A0AAV0Y8A2_9HEMI</name>
<dbReference type="InterPro" id="IPR008906">
    <property type="entry name" value="HATC_C_dom"/>
</dbReference>
<evidence type="ECO:0000259" key="1">
    <source>
        <dbReference type="Pfam" id="PF05699"/>
    </source>
</evidence>
<dbReference type="EMBL" id="CARXXK010001373">
    <property type="protein sequence ID" value="CAI6375852.1"/>
    <property type="molecule type" value="Genomic_DNA"/>
</dbReference>
<feature type="domain" description="HAT C-terminal dimerisation" evidence="1">
    <location>
        <begin position="196"/>
        <end position="255"/>
    </location>
</feature>
<dbReference type="SUPFAM" id="SSF53098">
    <property type="entry name" value="Ribonuclease H-like"/>
    <property type="match status" value="1"/>
</dbReference>
<dbReference type="InterPro" id="IPR012337">
    <property type="entry name" value="RNaseH-like_sf"/>
</dbReference>
<sequence length="258" mass="30244">MFMMRKIFNSTTLKATRNELFHLRNLGREQLLECFINEAKTFCEKFELNERNWIWKRISLKKKMDGELSNDERSNSTEDNFVSEVYNITLDKTIMMIDKRYSNADHILKYLTFFSPDKFGEESPKDIFKNIAQWLTTVNEENLSVEFEIFKNYFDELNSKNVDLNISKLFISCQDAEDTENSDDDIQTESIGKIKKSDFKMVQILKLLCKFNLESAFPNLYTVYKAICTLPPTSATAERTFSKLKLIKTKHRSAMGEA</sequence>
<keyword evidence="3" id="KW-1185">Reference proteome</keyword>
<protein>
    <recommendedName>
        <fullName evidence="1">HAT C-terminal dimerisation domain-containing protein</fullName>
    </recommendedName>
</protein>
<dbReference type="AlphaFoldDB" id="A0AAV0Y8A2"/>
<evidence type="ECO:0000313" key="2">
    <source>
        <dbReference type="EMBL" id="CAI6375852.1"/>
    </source>
</evidence>
<dbReference type="GO" id="GO:0046983">
    <property type="term" value="F:protein dimerization activity"/>
    <property type="evidence" value="ECO:0007669"/>
    <property type="project" value="InterPro"/>
</dbReference>
<comment type="caution">
    <text evidence="2">The sequence shown here is derived from an EMBL/GenBank/DDBJ whole genome shotgun (WGS) entry which is preliminary data.</text>
</comment>
<evidence type="ECO:0000313" key="3">
    <source>
        <dbReference type="Proteomes" id="UP001160148"/>
    </source>
</evidence>
<gene>
    <name evidence="2" type="ORF">MEUPH1_LOCUS29297</name>
</gene>
<dbReference type="Proteomes" id="UP001160148">
    <property type="component" value="Unassembled WGS sequence"/>
</dbReference>